<proteinExistence type="predicted"/>
<dbReference type="Proteomes" id="UP000239406">
    <property type="component" value="Unassembled WGS sequence"/>
</dbReference>
<feature type="transmembrane region" description="Helical" evidence="1">
    <location>
        <begin position="191"/>
        <end position="210"/>
    </location>
</feature>
<feature type="transmembrane region" description="Helical" evidence="1">
    <location>
        <begin position="77"/>
        <end position="95"/>
    </location>
</feature>
<dbReference type="Pfam" id="PF13386">
    <property type="entry name" value="DsbD_2"/>
    <property type="match status" value="1"/>
</dbReference>
<protein>
    <submittedName>
        <fullName evidence="3">Sulfite exporter TauE/SafE family protein</fullName>
    </submittedName>
</protein>
<evidence type="ECO:0000313" key="4">
    <source>
        <dbReference type="EMBL" id="TCP07087.1"/>
    </source>
</evidence>
<dbReference type="AlphaFoldDB" id="A0A2S5T645"/>
<accession>A0A2S5T645</accession>
<keyword evidence="1" id="KW-0472">Membrane</keyword>
<dbReference type="PANTHER" id="PTHR42208">
    <property type="entry name" value="HEAVY METAL TRANSPORTER-RELATED"/>
    <property type="match status" value="1"/>
</dbReference>
<reference evidence="3 5" key="1">
    <citation type="submission" date="2018-02" db="EMBL/GenBank/DDBJ databases">
        <title>Reclassifiation of [Polyangium] brachysporum DSM 7029 as Guopingzhaonella breviflexa gen. nov., sp. nov., a member of the family Comamonadaceae.</title>
        <authorList>
            <person name="Tang B."/>
        </authorList>
    </citation>
    <scope>NUCLEOTIDE SEQUENCE [LARGE SCALE GENOMIC DNA]</scope>
    <source>
        <strain evidence="3 5">DSM 15344</strain>
    </source>
</reference>
<gene>
    <name evidence="3" type="ORF">C1702_06535</name>
    <name evidence="4" type="ORF">EV676_105107</name>
</gene>
<organism evidence="3 5">
    <name type="scientific">Caldimonas thermodepolymerans</name>
    <dbReference type="NCBI Taxonomy" id="215580"/>
    <lineage>
        <taxon>Bacteria</taxon>
        <taxon>Pseudomonadati</taxon>
        <taxon>Pseudomonadota</taxon>
        <taxon>Betaproteobacteria</taxon>
        <taxon>Burkholderiales</taxon>
        <taxon>Sphaerotilaceae</taxon>
        <taxon>Caldimonas</taxon>
    </lineage>
</organism>
<keyword evidence="5" id="KW-1185">Reference proteome</keyword>
<dbReference type="EMBL" id="PSNY01000006">
    <property type="protein sequence ID" value="PPE70337.1"/>
    <property type="molecule type" value="Genomic_DNA"/>
</dbReference>
<evidence type="ECO:0000256" key="1">
    <source>
        <dbReference type="SAM" id="Phobius"/>
    </source>
</evidence>
<reference evidence="4 6" key="2">
    <citation type="submission" date="2019-03" db="EMBL/GenBank/DDBJ databases">
        <title>Genomic Encyclopedia of Type Strains, Phase IV (KMG-IV): sequencing the most valuable type-strain genomes for metagenomic binning, comparative biology and taxonomic classification.</title>
        <authorList>
            <person name="Goeker M."/>
        </authorList>
    </citation>
    <scope>NUCLEOTIDE SEQUENCE [LARGE SCALE GENOMIC DNA]</scope>
    <source>
        <strain evidence="4 6">DSM 15264</strain>
    </source>
</reference>
<evidence type="ECO:0000313" key="3">
    <source>
        <dbReference type="EMBL" id="PPE70337.1"/>
    </source>
</evidence>
<dbReference type="Proteomes" id="UP000294772">
    <property type="component" value="Unassembled WGS sequence"/>
</dbReference>
<dbReference type="PANTHER" id="PTHR42208:SF1">
    <property type="entry name" value="HEAVY METAL TRANSPORTER"/>
    <property type="match status" value="1"/>
</dbReference>
<dbReference type="OrthoDB" id="9155091at2"/>
<evidence type="ECO:0000313" key="5">
    <source>
        <dbReference type="Proteomes" id="UP000239406"/>
    </source>
</evidence>
<evidence type="ECO:0000259" key="2">
    <source>
        <dbReference type="Pfam" id="PF13386"/>
    </source>
</evidence>
<feature type="transmembrane region" description="Helical" evidence="1">
    <location>
        <begin position="157"/>
        <end position="179"/>
    </location>
</feature>
<dbReference type="InterPro" id="IPR039447">
    <property type="entry name" value="UreH-like_TM_dom"/>
</dbReference>
<feature type="transmembrane region" description="Helical" evidence="1">
    <location>
        <begin position="125"/>
        <end position="151"/>
    </location>
</feature>
<name>A0A2S5T645_9BURK</name>
<feature type="domain" description="Urease accessory protein UreH-like transmembrane" evidence="2">
    <location>
        <begin position="10"/>
        <end position="206"/>
    </location>
</feature>
<comment type="caution">
    <text evidence="3">The sequence shown here is derived from an EMBL/GenBank/DDBJ whole genome shotgun (WGS) entry which is preliminary data.</text>
</comment>
<evidence type="ECO:0000313" key="6">
    <source>
        <dbReference type="Proteomes" id="UP000294772"/>
    </source>
</evidence>
<dbReference type="EMBL" id="SLXF01000005">
    <property type="protein sequence ID" value="TCP07087.1"/>
    <property type="molecule type" value="Genomic_DNA"/>
</dbReference>
<keyword evidence="1" id="KW-0812">Transmembrane</keyword>
<keyword evidence="1" id="KW-1133">Transmembrane helix</keyword>
<dbReference type="RefSeq" id="WP_104356889.1">
    <property type="nucleotide sequence ID" value="NZ_CALFFA010000021.1"/>
</dbReference>
<sequence length="222" mass="23141">MAASSLVLTGLLMGLAGGPHCIAMCGAATAGIGCTPRRLWTFQAGRVAGYATAGAVVAASVQALAWTTQHAALLRPFWAMFHLAVIVFGLSLVWLGRQPRWVDQGAHRVWQAVRHRTLGLDERRWPALAGALWTLLPCGLLYSGLVVAALASTAWEGAAVMAAFAAGSAVSLHLGPALWRRFRACGGAPGAWAVRLAGLALAGASIWAVAHGLWPDHVPALC</sequence>